<name>A0A147B8S0_9ACAR</name>
<reference evidence="2" key="1">
    <citation type="submission" date="2016-03" db="EMBL/GenBank/DDBJ databases">
        <title>Gut transcriptome analysis on engorged females of Ornithodoros mimon (Acari: Argasidae) and phylogenetic inferences of soft ticks.</title>
        <authorList>
            <person name="Landulfo G.A."/>
            <person name="Giovanni D."/>
            <person name="Carvalho E."/>
            <person name="Junqueira-de-Azevedo I."/>
            <person name="Patane J."/>
            <person name="Mendoca R."/>
            <person name="Barros-Battesti D."/>
        </authorList>
    </citation>
    <scope>NUCLEOTIDE SEQUENCE</scope>
    <source>
        <strain evidence="2">Females</strain>
        <tissue evidence="2">Gut</tissue>
    </source>
</reference>
<feature type="non-terminal residue" evidence="2">
    <location>
        <position position="90"/>
    </location>
</feature>
<evidence type="ECO:0000256" key="1">
    <source>
        <dbReference type="SAM" id="MobiDB-lite"/>
    </source>
</evidence>
<dbReference type="EMBL" id="GEIB01000848">
    <property type="protein sequence ID" value="JAR87170.1"/>
    <property type="molecule type" value="Transcribed_RNA"/>
</dbReference>
<feature type="region of interest" description="Disordered" evidence="1">
    <location>
        <begin position="62"/>
        <end position="90"/>
    </location>
</feature>
<organism evidence="2">
    <name type="scientific">Alectorobius mimon</name>
    <dbReference type="NCBI Taxonomy" id="360319"/>
    <lineage>
        <taxon>Eukaryota</taxon>
        <taxon>Metazoa</taxon>
        <taxon>Ecdysozoa</taxon>
        <taxon>Arthropoda</taxon>
        <taxon>Chelicerata</taxon>
        <taxon>Arachnida</taxon>
        <taxon>Acari</taxon>
        <taxon>Parasitiformes</taxon>
        <taxon>Ixodida</taxon>
        <taxon>Ixodoidea</taxon>
        <taxon>Argasidae</taxon>
        <taxon>Ornithodorinae</taxon>
        <taxon>Alectorobius</taxon>
    </lineage>
</organism>
<accession>A0A147B8S0</accession>
<dbReference type="AlphaFoldDB" id="A0A147B8S0"/>
<sequence>MREKSVRIPLFFVDATSEEPLTLLLSVFLYFPSFPCLHIIGDAVVTVPLADGSGALSTRACCQHNSRPPVSQKARARQTSESETKCTANS</sequence>
<proteinExistence type="predicted"/>
<protein>
    <submittedName>
        <fullName evidence="2">Uncharacterized protein</fullName>
    </submittedName>
</protein>
<evidence type="ECO:0000313" key="2">
    <source>
        <dbReference type="EMBL" id="JAR87170.1"/>
    </source>
</evidence>